<evidence type="ECO:0000313" key="10">
    <source>
        <dbReference type="Proteomes" id="UP000255066"/>
    </source>
</evidence>
<dbReference type="RefSeq" id="WP_058522211.1">
    <property type="nucleotide sequence ID" value="NZ_CAAAHV010000030.1"/>
</dbReference>
<dbReference type="AlphaFoldDB" id="A0A378I871"/>
<dbReference type="GO" id="GO:0016020">
    <property type="term" value="C:membrane"/>
    <property type="evidence" value="ECO:0007669"/>
    <property type="project" value="UniProtKB-SubCell"/>
</dbReference>
<feature type="transmembrane region" description="Helical" evidence="5">
    <location>
        <begin position="58"/>
        <end position="74"/>
    </location>
</feature>
<dbReference type="Pfam" id="PF13515">
    <property type="entry name" value="FUSC_2"/>
    <property type="match status" value="1"/>
</dbReference>
<keyword evidence="2 5" id="KW-0812">Transmembrane</keyword>
<dbReference type="EMBL" id="LNXT01000001">
    <property type="protein sequence ID" value="KTC76016.1"/>
    <property type="molecule type" value="Genomic_DNA"/>
</dbReference>
<dbReference type="Proteomes" id="UP000054735">
    <property type="component" value="Unassembled WGS sequence"/>
</dbReference>
<dbReference type="Proteomes" id="UP000255066">
    <property type="component" value="Unassembled WGS sequence"/>
</dbReference>
<evidence type="ECO:0000256" key="5">
    <source>
        <dbReference type="SAM" id="Phobius"/>
    </source>
</evidence>
<evidence type="ECO:0000256" key="2">
    <source>
        <dbReference type="ARBA" id="ARBA00022692"/>
    </source>
</evidence>
<sequence length="336" mass="38660">MAIRNTTKIAWQAAAAITIAEIVSYLLNLERGYWVTLSAMALTTQSWGESLKRSLERVSMTILGGAGGTILYWITPPNQYAILGLMLLFVFFTVYLFQIFHLAAMIALTGFVVYLFAMFGDWNLFLLRERILDTALGAAIALMVSTYCLPVRTNVVDLFVRYIEKIQASLSNEFLQRPVNAQPVTVQHLYLEYQLIRKNALSISYEVLFHRINRKDFHLLLTQIAFCTHYVVGLIEAYSWLEPYMNEEDKTRIHMAVDTSLHNLEALKKRLKKESHAPMLPALNLIDILTKAIKADPSRFSTLESKALGFFNLMYFFTRLNTRLNEIYYLLEKVKK</sequence>
<name>A0A378I871_9GAMM</name>
<evidence type="ECO:0000256" key="3">
    <source>
        <dbReference type="ARBA" id="ARBA00022989"/>
    </source>
</evidence>
<keyword evidence="9" id="KW-1185">Reference proteome</keyword>
<evidence type="ECO:0000313" key="9">
    <source>
        <dbReference type="Proteomes" id="UP000054735"/>
    </source>
</evidence>
<evidence type="ECO:0000313" key="7">
    <source>
        <dbReference type="EMBL" id="KTC76016.1"/>
    </source>
</evidence>
<keyword evidence="3 5" id="KW-1133">Transmembrane helix</keyword>
<dbReference type="STRING" id="28083.Lbir_0085"/>
<feature type="domain" description="Integral membrane bound transporter" evidence="6">
    <location>
        <begin position="20"/>
        <end position="144"/>
    </location>
</feature>
<comment type="subcellular location">
    <subcellularLocation>
        <location evidence="1">Membrane</location>
        <topology evidence="1">Multi-pass membrane protein</topology>
    </subcellularLocation>
</comment>
<reference evidence="8 10" key="2">
    <citation type="submission" date="2018-06" db="EMBL/GenBank/DDBJ databases">
        <authorList>
            <consortium name="Pathogen Informatics"/>
            <person name="Doyle S."/>
        </authorList>
    </citation>
    <scope>NUCLEOTIDE SEQUENCE [LARGE SCALE GENOMIC DNA]</scope>
    <source>
        <strain evidence="8 10">NCTC12437</strain>
    </source>
</reference>
<gene>
    <name evidence="7" type="ORF">Lbir_0085</name>
    <name evidence="8" type="ORF">NCTC12437_00584</name>
</gene>
<feature type="transmembrane region" description="Helical" evidence="5">
    <location>
        <begin position="102"/>
        <end position="119"/>
    </location>
</feature>
<evidence type="ECO:0000256" key="1">
    <source>
        <dbReference type="ARBA" id="ARBA00004141"/>
    </source>
</evidence>
<reference evidence="7 9" key="1">
    <citation type="submission" date="2015-11" db="EMBL/GenBank/DDBJ databases">
        <title>Genomic analysis of 38 Legionella species identifies large and diverse effector repertoires.</title>
        <authorList>
            <person name="Burstein D."/>
            <person name="Amaro F."/>
            <person name="Zusman T."/>
            <person name="Lifshitz Z."/>
            <person name="Cohen O."/>
            <person name="Gilbert J.A."/>
            <person name="Pupko T."/>
            <person name="Shuman H.A."/>
            <person name="Segal G."/>
        </authorList>
    </citation>
    <scope>NUCLEOTIDE SEQUENCE [LARGE SCALE GENOMIC DNA]</scope>
    <source>
        <strain evidence="7 9">CDC#1407-AL-14</strain>
    </source>
</reference>
<evidence type="ECO:0000259" key="6">
    <source>
        <dbReference type="Pfam" id="PF13515"/>
    </source>
</evidence>
<dbReference type="InterPro" id="IPR049453">
    <property type="entry name" value="Memb_transporter_dom"/>
</dbReference>
<accession>A0A378I871</accession>
<dbReference type="EMBL" id="UGNW01000001">
    <property type="protein sequence ID" value="STX30821.1"/>
    <property type="molecule type" value="Genomic_DNA"/>
</dbReference>
<evidence type="ECO:0000256" key="4">
    <source>
        <dbReference type="ARBA" id="ARBA00023136"/>
    </source>
</evidence>
<feature type="transmembrane region" description="Helical" evidence="5">
    <location>
        <begin position="80"/>
        <end position="97"/>
    </location>
</feature>
<organism evidence="8 10">
    <name type="scientific">Legionella birminghamensis</name>
    <dbReference type="NCBI Taxonomy" id="28083"/>
    <lineage>
        <taxon>Bacteria</taxon>
        <taxon>Pseudomonadati</taxon>
        <taxon>Pseudomonadota</taxon>
        <taxon>Gammaproteobacteria</taxon>
        <taxon>Legionellales</taxon>
        <taxon>Legionellaceae</taxon>
        <taxon>Legionella</taxon>
    </lineage>
</organism>
<feature type="transmembrane region" description="Helical" evidence="5">
    <location>
        <begin position="131"/>
        <end position="151"/>
    </location>
</feature>
<evidence type="ECO:0000313" key="8">
    <source>
        <dbReference type="EMBL" id="STX30821.1"/>
    </source>
</evidence>
<proteinExistence type="predicted"/>
<protein>
    <submittedName>
        <fullName evidence="8">Predicted membrane protein</fullName>
    </submittedName>
</protein>
<dbReference type="OrthoDB" id="8670769at2"/>
<feature type="transmembrane region" description="Helical" evidence="5">
    <location>
        <begin position="9"/>
        <end position="27"/>
    </location>
</feature>
<keyword evidence="4 5" id="KW-0472">Membrane</keyword>